<dbReference type="GO" id="GO:0009251">
    <property type="term" value="P:glucan catabolic process"/>
    <property type="evidence" value="ECO:0007669"/>
    <property type="project" value="TreeGrafter"/>
</dbReference>
<gene>
    <name evidence="9" type="ORF">AB1Y20_013003</name>
</gene>
<dbReference type="AlphaFoldDB" id="A0AB34ILH3"/>
<dbReference type="Gene3D" id="3.20.20.80">
    <property type="entry name" value="Glycosidases"/>
    <property type="match status" value="1"/>
</dbReference>
<keyword evidence="5" id="KW-0624">Polysaccharide degradation</keyword>
<keyword evidence="2 6" id="KW-0378">Hydrolase</keyword>
<dbReference type="GO" id="GO:0005576">
    <property type="term" value="C:extracellular region"/>
    <property type="evidence" value="ECO:0007669"/>
    <property type="project" value="TreeGrafter"/>
</dbReference>
<evidence type="ECO:0000256" key="5">
    <source>
        <dbReference type="ARBA" id="ARBA00023326"/>
    </source>
</evidence>
<comment type="caution">
    <text evidence="9">The sequence shown here is derived from an EMBL/GenBank/DDBJ whole genome shotgun (WGS) entry which is preliminary data.</text>
</comment>
<name>A0AB34ILH3_PRYPA</name>
<evidence type="ECO:0000256" key="7">
    <source>
        <dbReference type="SAM" id="SignalP"/>
    </source>
</evidence>
<dbReference type="GO" id="GO:0009986">
    <property type="term" value="C:cell surface"/>
    <property type="evidence" value="ECO:0007669"/>
    <property type="project" value="TreeGrafter"/>
</dbReference>
<keyword evidence="10" id="KW-1185">Reference proteome</keyword>
<dbReference type="InterPro" id="IPR050386">
    <property type="entry name" value="Glycosyl_hydrolase_5"/>
</dbReference>
<evidence type="ECO:0000256" key="2">
    <source>
        <dbReference type="ARBA" id="ARBA00022801"/>
    </source>
</evidence>
<accession>A0AB34ILH3</accession>
<evidence type="ECO:0000256" key="4">
    <source>
        <dbReference type="ARBA" id="ARBA00023295"/>
    </source>
</evidence>
<organism evidence="9 10">
    <name type="scientific">Prymnesium parvum</name>
    <name type="common">Toxic golden alga</name>
    <dbReference type="NCBI Taxonomy" id="97485"/>
    <lineage>
        <taxon>Eukaryota</taxon>
        <taxon>Haptista</taxon>
        <taxon>Haptophyta</taxon>
        <taxon>Prymnesiophyceae</taxon>
        <taxon>Prymnesiales</taxon>
        <taxon>Prymnesiaceae</taxon>
        <taxon>Prymnesium</taxon>
    </lineage>
</organism>
<dbReference type="Proteomes" id="UP001515480">
    <property type="component" value="Unassembled WGS sequence"/>
</dbReference>
<feature type="domain" description="Glycoside hydrolase family 5" evidence="8">
    <location>
        <begin position="83"/>
        <end position="381"/>
    </location>
</feature>
<dbReference type="Pfam" id="PF00150">
    <property type="entry name" value="Cellulase"/>
    <property type="match status" value="1"/>
</dbReference>
<reference evidence="9 10" key="1">
    <citation type="journal article" date="2024" name="Science">
        <title>Giant polyketide synthase enzymes in the biosynthesis of giant marine polyether toxins.</title>
        <authorList>
            <person name="Fallon T.R."/>
            <person name="Shende V.V."/>
            <person name="Wierzbicki I.H."/>
            <person name="Pendleton A.L."/>
            <person name="Watervoot N.F."/>
            <person name="Auber R.P."/>
            <person name="Gonzalez D.J."/>
            <person name="Wisecaver J.H."/>
            <person name="Moore B.S."/>
        </authorList>
    </citation>
    <scope>NUCLEOTIDE SEQUENCE [LARGE SCALE GENOMIC DNA]</scope>
    <source>
        <strain evidence="9 10">12B1</strain>
    </source>
</reference>
<evidence type="ECO:0000313" key="9">
    <source>
        <dbReference type="EMBL" id="KAL1500339.1"/>
    </source>
</evidence>
<evidence type="ECO:0000313" key="10">
    <source>
        <dbReference type="Proteomes" id="UP001515480"/>
    </source>
</evidence>
<dbReference type="EMBL" id="JBGBPQ010000023">
    <property type="protein sequence ID" value="KAL1500339.1"/>
    <property type="molecule type" value="Genomic_DNA"/>
</dbReference>
<evidence type="ECO:0000256" key="6">
    <source>
        <dbReference type="RuleBase" id="RU361153"/>
    </source>
</evidence>
<evidence type="ECO:0000256" key="1">
    <source>
        <dbReference type="ARBA" id="ARBA00005641"/>
    </source>
</evidence>
<keyword evidence="3" id="KW-0119">Carbohydrate metabolism</keyword>
<keyword evidence="4 6" id="KW-0326">Glycosidase</keyword>
<evidence type="ECO:0000259" key="8">
    <source>
        <dbReference type="Pfam" id="PF00150"/>
    </source>
</evidence>
<dbReference type="GO" id="GO:0008422">
    <property type="term" value="F:beta-glucosidase activity"/>
    <property type="evidence" value="ECO:0007669"/>
    <property type="project" value="TreeGrafter"/>
</dbReference>
<proteinExistence type="inferred from homology"/>
<dbReference type="SUPFAM" id="SSF51445">
    <property type="entry name" value="(Trans)glycosidases"/>
    <property type="match status" value="1"/>
</dbReference>
<dbReference type="InterPro" id="IPR001547">
    <property type="entry name" value="Glyco_hydro_5"/>
</dbReference>
<evidence type="ECO:0000256" key="3">
    <source>
        <dbReference type="ARBA" id="ARBA00023277"/>
    </source>
</evidence>
<feature type="signal peptide" evidence="7">
    <location>
        <begin position="1"/>
        <end position="17"/>
    </location>
</feature>
<comment type="similarity">
    <text evidence="1 6">Belongs to the glycosyl hydrolase 5 (cellulase A) family.</text>
</comment>
<protein>
    <recommendedName>
        <fullName evidence="8">Glycoside hydrolase family 5 domain-containing protein</fullName>
    </recommendedName>
</protein>
<dbReference type="PANTHER" id="PTHR31297:SF41">
    <property type="entry name" value="ENDOGLUCANASE, PUTATIVE (AFU_ORTHOLOGUE AFUA_5G01830)-RELATED"/>
    <property type="match status" value="1"/>
</dbReference>
<sequence>MLLALLAAALEQPGAPCESTHAGDFHAQSCQGWCHAKLINHAGQPVVLQGVNMYLEWYRNAYAAVRSGSSALDIPHLRRAVPAANTIRFVGLLWKDSIKSSDGLECSTDDPSTGYFDEECMRFIDSLITQATEAGLWVILTARAKYAAGWDPPEAQNDVWSDPKLKHMYYEMWRHVARRFRWTDRIAGYEIMSEPRTKTESQASVRDFIRGACEVVHSEDPGALCVVGPRPYYKLWELTEDVLQPTGSNTLYTFDFFVPKTFVMSDTDKESKRDCAQGENCEGAMFPALYPCREVYETWWHGKPGCQDGDSMVDVNARWIKEILQKYAFDFGRKHGVPVYCNQWGVKDEVLEANGRLRYAEAVLDAFTDLGIASTYWIWRSYTKGGRDVHEPVWGFELAHNDGPHEALDGAMLTTLQAGFLRTGRKYPASLDPCGAQLASVNASFAVTPLNASILAKRISLAQPTSLRFAPTPLPHSGVQDAYPKRLHAYLVWITRTVQ</sequence>
<keyword evidence="7" id="KW-0732">Signal</keyword>
<dbReference type="InterPro" id="IPR017853">
    <property type="entry name" value="GH"/>
</dbReference>
<dbReference type="PANTHER" id="PTHR31297">
    <property type="entry name" value="GLUCAN ENDO-1,6-BETA-GLUCOSIDASE B"/>
    <property type="match status" value="1"/>
</dbReference>
<feature type="chain" id="PRO_5044266306" description="Glycoside hydrolase family 5 domain-containing protein" evidence="7">
    <location>
        <begin position="18"/>
        <end position="499"/>
    </location>
</feature>